<sequence length="696" mass="80870">MFYIPEQFNEIVFKCQNSSVGKLLPNALYIHTCALSSLDKVLQEYERLARITEIINRATLIKFSIDKPKISYLFYPDFDQNPHPALKRSIVVDMETLLFNEWDYSNSDNPPILHRKETFVTPSYPHYQEFAHLTRSEIALGLLDNSRYIGTLQDWENRLNHHAIAFEGHYLVCPLSNKPGKPVFIERHKAAIVRKTLSRPVRLALESGLFTPGVTTFFDYGCGYGGDIERIAKQGYESQGWDPYYRPESPLIAADIVNLGYIINVIEDLEERRTALIKAWELTRQVLIVAAQVLIDDCDRGIVVYGDGIITRRNTFQKYYQQEELKIYIDQVLNVDAIPLGLGIYLVFRSASAAEAFRVSRFHSRATTPPIQKQLKHFYDYEDLLTPLMKFFTERGRLPVKGELENESELKDEFKTIRRGFEVVLQVTKLEDWEAITEKRRQDLLLYLALSKFTHRPSSRELATHVREDLKGLFGGYQQACLLADLMLTRLRDLDKIAQLCQSSPVGKKLKNSLLIHISALESLPTLLRLYEGCASRTVGRLEDANLIQFSYRHPKITYLFYPDFDRVSHPTLHTSMQIYLSDLQVHYRDFSEERNPPILSEKDLLVNSDYPLYEKFARLTQQEKDWGLLDDFKTISRLQGWLNCLKEHCATIKGHTLQWAKDADPYKVKLLRAQIKTRQRERKRRETEEINPNES</sequence>
<proteinExistence type="predicted"/>
<evidence type="ECO:0000313" key="2">
    <source>
        <dbReference type="Proteomes" id="UP000008206"/>
    </source>
</evidence>
<dbReference type="eggNOG" id="COG0500">
    <property type="taxonomic scope" value="Bacteria"/>
</dbReference>
<accession>E0UGR9</accession>
<protein>
    <recommendedName>
        <fullName evidence="3">DNA phosphorothioation-associated methyltransferase</fullName>
    </recommendedName>
</protein>
<dbReference type="KEGG" id="cyj:Cyan7822_2425"/>
<reference evidence="2" key="1">
    <citation type="journal article" date="2011" name="MBio">
        <title>Novel metabolic attributes of the genus Cyanothece, comprising a group of unicellular nitrogen-fixing Cyanobacteria.</title>
        <authorList>
            <person name="Bandyopadhyay A."/>
            <person name="Elvitigala T."/>
            <person name="Welsh E."/>
            <person name="Stockel J."/>
            <person name="Liberton M."/>
            <person name="Min H."/>
            <person name="Sherman L.A."/>
            <person name="Pakrasi H.B."/>
        </authorList>
    </citation>
    <scope>NUCLEOTIDE SEQUENCE [LARGE SCALE GENOMIC DNA]</scope>
    <source>
        <strain evidence="2">PCC 7822</strain>
    </source>
</reference>
<dbReference type="EMBL" id="CP002198">
    <property type="protein sequence ID" value="ADN14400.1"/>
    <property type="molecule type" value="Genomic_DNA"/>
</dbReference>
<dbReference type="Proteomes" id="UP000008206">
    <property type="component" value="Chromosome"/>
</dbReference>
<dbReference type="AlphaFoldDB" id="E0UGR9"/>
<name>E0UGR9_GLOV7</name>
<evidence type="ECO:0000313" key="1">
    <source>
        <dbReference type="EMBL" id="ADN14400.1"/>
    </source>
</evidence>
<evidence type="ECO:0008006" key="3">
    <source>
        <dbReference type="Google" id="ProtNLM"/>
    </source>
</evidence>
<dbReference type="OrthoDB" id="224775at2"/>
<gene>
    <name evidence="1" type="ordered locus">Cyan7822_2425</name>
</gene>
<dbReference type="STRING" id="497965.Cyan7822_2425"/>
<keyword evidence="2" id="KW-1185">Reference proteome</keyword>
<dbReference type="HOGENOM" id="CLU_012555_0_0_3"/>
<dbReference type="InterPro" id="IPR024019">
    <property type="entry name" value="CHP04096"/>
</dbReference>
<organism evidence="1 2">
    <name type="scientific">Gloeothece verrucosa (strain PCC 7822)</name>
    <name type="common">Cyanothece sp. (strain PCC 7822)</name>
    <dbReference type="NCBI Taxonomy" id="497965"/>
    <lineage>
        <taxon>Bacteria</taxon>
        <taxon>Bacillati</taxon>
        <taxon>Cyanobacteriota</taxon>
        <taxon>Cyanophyceae</taxon>
        <taxon>Oscillatoriophycideae</taxon>
        <taxon>Chroococcales</taxon>
        <taxon>Aphanothecaceae</taxon>
        <taxon>Gloeothece</taxon>
        <taxon>Gloeothece verrucosa</taxon>
    </lineage>
</organism>
<dbReference type="NCBIfam" id="TIGR04096">
    <property type="entry name" value="dnd_rel_methyl"/>
    <property type="match status" value="2"/>
</dbReference>